<comment type="caution">
    <text evidence="6">The sequence shown here is derived from an EMBL/GenBank/DDBJ whole genome shotgun (WGS) entry which is preliminary data.</text>
</comment>
<dbReference type="RefSeq" id="WP_199036180.1">
    <property type="nucleotide sequence ID" value="NZ_JAELXS010000003.1"/>
</dbReference>
<dbReference type="PROSITE" id="PS00101">
    <property type="entry name" value="HEXAPEP_TRANSFERASES"/>
    <property type="match status" value="1"/>
</dbReference>
<dbReference type="PANTHER" id="PTHR23416">
    <property type="entry name" value="SIALIC ACID SYNTHASE-RELATED"/>
    <property type="match status" value="1"/>
</dbReference>
<dbReference type="PANTHER" id="PTHR23416:SF23">
    <property type="entry name" value="ACETYLTRANSFERASE C18B11.09C-RELATED"/>
    <property type="match status" value="1"/>
</dbReference>
<evidence type="ECO:0000256" key="2">
    <source>
        <dbReference type="ARBA" id="ARBA00022679"/>
    </source>
</evidence>
<dbReference type="InterPro" id="IPR001451">
    <property type="entry name" value="Hexapep"/>
</dbReference>
<evidence type="ECO:0000259" key="5">
    <source>
        <dbReference type="SMART" id="SM01266"/>
    </source>
</evidence>
<keyword evidence="7" id="KW-1185">Reference proteome</keyword>
<dbReference type="InterPro" id="IPR024688">
    <property type="entry name" value="Mac_dom"/>
</dbReference>
<dbReference type="CDD" id="cd03357">
    <property type="entry name" value="LbH_MAT_GAT"/>
    <property type="match status" value="1"/>
</dbReference>
<dbReference type="SUPFAM" id="SSF51161">
    <property type="entry name" value="Trimeric LpxA-like enzymes"/>
    <property type="match status" value="1"/>
</dbReference>
<dbReference type="Pfam" id="PF12464">
    <property type="entry name" value="Mac"/>
    <property type="match status" value="1"/>
</dbReference>
<dbReference type="InterPro" id="IPR018357">
    <property type="entry name" value="Hexapep_transf_CS"/>
</dbReference>
<keyword evidence="2" id="KW-0808">Transferase</keyword>
<feature type="domain" description="Maltose/galactoside acetyltransferase" evidence="5">
    <location>
        <begin position="8"/>
        <end position="62"/>
    </location>
</feature>
<dbReference type="Pfam" id="PF00132">
    <property type="entry name" value="Hexapep"/>
    <property type="match status" value="1"/>
</dbReference>
<dbReference type="SMART" id="SM01266">
    <property type="entry name" value="Mac"/>
    <property type="match status" value="1"/>
</dbReference>
<evidence type="ECO:0000313" key="7">
    <source>
        <dbReference type="Proteomes" id="UP000640426"/>
    </source>
</evidence>
<gene>
    <name evidence="6" type="ORF">JAO74_06025</name>
</gene>
<name>A0ABS0XMT2_9SPHN</name>
<dbReference type="InterPro" id="IPR011004">
    <property type="entry name" value="Trimer_LpxA-like_sf"/>
</dbReference>
<keyword evidence="4" id="KW-0012">Acyltransferase</keyword>
<accession>A0ABS0XMT2</accession>
<proteinExistence type="inferred from homology"/>
<evidence type="ECO:0000256" key="3">
    <source>
        <dbReference type="ARBA" id="ARBA00022737"/>
    </source>
</evidence>
<dbReference type="Gene3D" id="2.160.10.10">
    <property type="entry name" value="Hexapeptide repeat proteins"/>
    <property type="match status" value="1"/>
</dbReference>
<organism evidence="6 7">
    <name type="scientific">Sphingomonas mollis</name>
    <dbReference type="NCBI Taxonomy" id="2795726"/>
    <lineage>
        <taxon>Bacteria</taxon>
        <taxon>Pseudomonadati</taxon>
        <taxon>Pseudomonadota</taxon>
        <taxon>Alphaproteobacteria</taxon>
        <taxon>Sphingomonadales</taxon>
        <taxon>Sphingomonadaceae</taxon>
        <taxon>Sphingomonas</taxon>
    </lineage>
</organism>
<keyword evidence="3" id="KW-0677">Repeat</keyword>
<reference evidence="7" key="1">
    <citation type="submission" date="2020-12" db="EMBL/GenBank/DDBJ databases">
        <title>Hymenobacter sp.</title>
        <authorList>
            <person name="Kim M.K."/>
        </authorList>
    </citation>
    <scope>NUCLEOTIDE SEQUENCE [LARGE SCALE GENOMIC DNA]</scope>
    <source>
        <strain evidence="7">BT553</strain>
    </source>
</reference>
<evidence type="ECO:0000256" key="4">
    <source>
        <dbReference type="ARBA" id="ARBA00023315"/>
    </source>
</evidence>
<comment type="similarity">
    <text evidence="1">Belongs to the transferase hexapeptide repeat family.</text>
</comment>
<evidence type="ECO:0000256" key="1">
    <source>
        <dbReference type="ARBA" id="ARBA00007274"/>
    </source>
</evidence>
<dbReference type="Proteomes" id="UP000640426">
    <property type="component" value="Unassembled WGS sequence"/>
</dbReference>
<evidence type="ECO:0000313" key="6">
    <source>
        <dbReference type="EMBL" id="MBJ6121347.1"/>
    </source>
</evidence>
<sequence>MTDPRTQKQRMLTGDLYTADDPELAADASAIAHWMDRYNAAQARTADHRLSLLREAFASVGGGATIRPPFHCDYGYNITLGEGVFLNFGCTILDVVAVRIGDRTQIGPCVQILTADHPRDPAARATMLEFGRPVTIGADVWIGGGALILPGVTIGDGAIVGAGSVVTRDVSAGATVVGNPARVLPPR</sequence>
<protein>
    <submittedName>
        <fullName evidence="6">Sugar O-acetyltransferase</fullName>
    </submittedName>
</protein>
<dbReference type="EMBL" id="JAELXS010000003">
    <property type="protein sequence ID" value="MBJ6121347.1"/>
    <property type="molecule type" value="Genomic_DNA"/>
</dbReference>
<dbReference type="InterPro" id="IPR051159">
    <property type="entry name" value="Hexapeptide_acetyltransf"/>
</dbReference>